<sequence>MEKCRIVSSLLQSSYQQKLLWLGKEVGQEDVEEEEYDHCEMTSGSWAARLVGHVTSPVQSAHTLHHPVQHPTIRHLLQGEGHHLTGVWVSMKGLPTGKCWGHTRTYLNVHFLSLRLLHLVLAGHQHVFVDLLLEALLCVGLQVEHDSLHSSRSRRHHYHHHSHLGTPHVAWRCSLALHALRTCCCCCCTPSHCDKEAALESDSRRRSGVVVMMAAAAAASSTPRQPSLPPPSPWTALPLLIFYHLLSVFHSDI</sequence>
<proteinExistence type="predicted"/>
<evidence type="ECO:0000313" key="1">
    <source>
        <dbReference type="EMBL" id="MPC07938.1"/>
    </source>
</evidence>
<organism evidence="1 2">
    <name type="scientific">Portunus trituberculatus</name>
    <name type="common">Swimming crab</name>
    <name type="synonym">Neptunus trituberculatus</name>
    <dbReference type="NCBI Taxonomy" id="210409"/>
    <lineage>
        <taxon>Eukaryota</taxon>
        <taxon>Metazoa</taxon>
        <taxon>Ecdysozoa</taxon>
        <taxon>Arthropoda</taxon>
        <taxon>Crustacea</taxon>
        <taxon>Multicrustacea</taxon>
        <taxon>Malacostraca</taxon>
        <taxon>Eumalacostraca</taxon>
        <taxon>Eucarida</taxon>
        <taxon>Decapoda</taxon>
        <taxon>Pleocyemata</taxon>
        <taxon>Brachyura</taxon>
        <taxon>Eubrachyura</taxon>
        <taxon>Portunoidea</taxon>
        <taxon>Portunidae</taxon>
        <taxon>Portuninae</taxon>
        <taxon>Portunus</taxon>
    </lineage>
</organism>
<reference evidence="1 2" key="1">
    <citation type="submission" date="2019-05" db="EMBL/GenBank/DDBJ databases">
        <title>Another draft genome of Portunus trituberculatus and its Hox gene families provides insights of decapod evolution.</title>
        <authorList>
            <person name="Jeong J.-H."/>
            <person name="Song I."/>
            <person name="Kim S."/>
            <person name="Choi T."/>
            <person name="Kim D."/>
            <person name="Ryu S."/>
            <person name="Kim W."/>
        </authorList>
    </citation>
    <scope>NUCLEOTIDE SEQUENCE [LARGE SCALE GENOMIC DNA]</scope>
    <source>
        <tissue evidence="1">Muscle</tissue>
    </source>
</reference>
<name>A0A5B7CFF3_PORTR</name>
<dbReference type="Proteomes" id="UP000324222">
    <property type="component" value="Unassembled WGS sequence"/>
</dbReference>
<accession>A0A5B7CFF3</accession>
<dbReference type="EMBL" id="VSRR010000012">
    <property type="protein sequence ID" value="MPC07938.1"/>
    <property type="molecule type" value="Genomic_DNA"/>
</dbReference>
<evidence type="ECO:0000313" key="2">
    <source>
        <dbReference type="Proteomes" id="UP000324222"/>
    </source>
</evidence>
<keyword evidence="2" id="KW-1185">Reference proteome</keyword>
<dbReference type="AlphaFoldDB" id="A0A5B7CFF3"/>
<protein>
    <submittedName>
        <fullName evidence="1">Uncharacterized protein</fullName>
    </submittedName>
</protein>
<comment type="caution">
    <text evidence="1">The sequence shown here is derived from an EMBL/GenBank/DDBJ whole genome shotgun (WGS) entry which is preliminary data.</text>
</comment>
<gene>
    <name evidence="1" type="ORF">E2C01_000506</name>
</gene>